<evidence type="ECO:0000313" key="2">
    <source>
        <dbReference type="EMBL" id="CAH2015044.1"/>
    </source>
</evidence>
<dbReference type="Proteomes" id="UP001152888">
    <property type="component" value="Unassembled WGS sequence"/>
</dbReference>
<evidence type="ECO:0000313" key="1">
    <source>
        <dbReference type="EMBL" id="CAH2003412.1"/>
    </source>
</evidence>
<dbReference type="EMBL" id="CAKOFQ010008593">
    <property type="protein sequence ID" value="CAH2015044.1"/>
    <property type="molecule type" value="Genomic_DNA"/>
</dbReference>
<keyword evidence="3" id="KW-1185">Reference proteome</keyword>
<dbReference type="AlphaFoldDB" id="A0A9P0MKD4"/>
<reference evidence="2" key="1">
    <citation type="submission" date="2022-03" db="EMBL/GenBank/DDBJ databases">
        <authorList>
            <person name="Sayadi A."/>
        </authorList>
    </citation>
    <scope>NUCLEOTIDE SEQUENCE</scope>
</reference>
<dbReference type="EMBL" id="CAKOFQ010007540">
    <property type="protein sequence ID" value="CAH2003412.1"/>
    <property type="molecule type" value="Genomic_DNA"/>
</dbReference>
<accession>A0A9P0MKD4</accession>
<comment type="caution">
    <text evidence="2">The sequence shown here is derived from an EMBL/GenBank/DDBJ whole genome shotgun (WGS) entry which is preliminary data.</text>
</comment>
<gene>
    <name evidence="1" type="ORF">ACAOBT_LOCUS27390</name>
    <name evidence="2" type="ORF">ACAOBT_LOCUS34472</name>
</gene>
<name>A0A9P0MKD4_ACAOB</name>
<organism evidence="2 3">
    <name type="scientific">Acanthoscelides obtectus</name>
    <name type="common">Bean weevil</name>
    <name type="synonym">Bruchus obtectus</name>
    <dbReference type="NCBI Taxonomy" id="200917"/>
    <lineage>
        <taxon>Eukaryota</taxon>
        <taxon>Metazoa</taxon>
        <taxon>Ecdysozoa</taxon>
        <taxon>Arthropoda</taxon>
        <taxon>Hexapoda</taxon>
        <taxon>Insecta</taxon>
        <taxon>Pterygota</taxon>
        <taxon>Neoptera</taxon>
        <taxon>Endopterygota</taxon>
        <taxon>Coleoptera</taxon>
        <taxon>Polyphaga</taxon>
        <taxon>Cucujiformia</taxon>
        <taxon>Chrysomeloidea</taxon>
        <taxon>Chrysomelidae</taxon>
        <taxon>Bruchinae</taxon>
        <taxon>Bruchini</taxon>
        <taxon>Acanthoscelides</taxon>
    </lineage>
</organism>
<evidence type="ECO:0000313" key="3">
    <source>
        <dbReference type="Proteomes" id="UP001152888"/>
    </source>
</evidence>
<proteinExistence type="predicted"/>
<protein>
    <submittedName>
        <fullName evidence="2">Uncharacterized protein</fullName>
    </submittedName>
</protein>
<sequence>MVHSLSVQVKVLVSVDLQIHFAMLRGAISKNTLIRDSSLTTNIDE</sequence>